<feature type="domain" description="PTS EIIA type-2" evidence="8">
    <location>
        <begin position="2"/>
        <end position="147"/>
    </location>
</feature>
<keyword evidence="7" id="KW-0175">Coiled coil</keyword>
<dbReference type="OrthoDB" id="95460at2"/>
<keyword evidence="3" id="KW-0597">Phosphoprotein</keyword>
<keyword evidence="6" id="KW-0598">Phosphotransferase system</keyword>
<dbReference type="RefSeq" id="WP_126809630.1">
    <property type="nucleotide sequence ID" value="NZ_NGKA01000016.1"/>
</dbReference>
<organism evidence="9 10">
    <name type="scientific">Vagococcus elongatus</name>
    <dbReference type="NCBI Taxonomy" id="180344"/>
    <lineage>
        <taxon>Bacteria</taxon>
        <taxon>Bacillati</taxon>
        <taxon>Bacillota</taxon>
        <taxon>Bacilli</taxon>
        <taxon>Lactobacillales</taxon>
        <taxon>Enterococcaceae</taxon>
        <taxon>Vagococcus</taxon>
    </lineage>
</organism>
<keyword evidence="10" id="KW-1185">Reference proteome</keyword>
<evidence type="ECO:0000256" key="3">
    <source>
        <dbReference type="ARBA" id="ARBA00022553"/>
    </source>
</evidence>
<keyword evidence="2" id="KW-0813">Transport</keyword>
<dbReference type="PANTHER" id="PTHR47738">
    <property type="entry name" value="PTS SYSTEM FRUCTOSE-LIKE EIIA COMPONENT-RELATED"/>
    <property type="match status" value="1"/>
</dbReference>
<evidence type="ECO:0000313" key="10">
    <source>
        <dbReference type="Proteomes" id="UP000287605"/>
    </source>
</evidence>
<dbReference type="EMBL" id="NGKA01000016">
    <property type="protein sequence ID" value="RSU10157.1"/>
    <property type="molecule type" value="Genomic_DNA"/>
</dbReference>
<dbReference type="GO" id="GO:0005737">
    <property type="term" value="C:cytoplasm"/>
    <property type="evidence" value="ECO:0007669"/>
    <property type="project" value="UniProtKB-SubCell"/>
</dbReference>
<dbReference type="InterPro" id="IPR016152">
    <property type="entry name" value="PTrfase/Anion_transptr"/>
</dbReference>
<dbReference type="GO" id="GO:0016020">
    <property type="term" value="C:membrane"/>
    <property type="evidence" value="ECO:0007669"/>
    <property type="project" value="InterPro"/>
</dbReference>
<protein>
    <submittedName>
        <fullName evidence="9">PTS fructose transporter subunit IIA</fullName>
    </submittedName>
</protein>
<evidence type="ECO:0000256" key="1">
    <source>
        <dbReference type="ARBA" id="ARBA00004496"/>
    </source>
</evidence>
<dbReference type="Pfam" id="PF00359">
    <property type="entry name" value="PTS_EIIA_2"/>
    <property type="match status" value="1"/>
</dbReference>
<dbReference type="NCBIfam" id="TIGR00848">
    <property type="entry name" value="fruA"/>
    <property type="match status" value="1"/>
</dbReference>
<dbReference type="InterPro" id="IPR004715">
    <property type="entry name" value="PTS_IIA_fruc"/>
</dbReference>
<evidence type="ECO:0000256" key="4">
    <source>
        <dbReference type="ARBA" id="ARBA00022597"/>
    </source>
</evidence>
<dbReference type="AlphaFoldDB" id="A0A430AQI0"/>
<dbReference type="PROSITE" id="PS00372">
    <property type="entry name" value="PTS_EIIA_TYPE_2_HIS"/>
    <property type="match status" value="1"/>
</dbReference>
<sequence>MEVITRELVDLNLEATSVKEVVLSLGERIESIGRLSNFDGYIDSVMEREELTSTGIGFGIAIPHGKSEHVTSCTVAFARLTSPIEWESLDEQPVKIVFLLAVPEACKGDEHLKIIAALSRKLIHEDFRQQLETLEDEQELVEMINETLANAITK</sequence>
<evidence type="ECO:0000256" key="6">
    <source>
        <dbReference type="ARBA" id="ARBA00022683"/>
    </source>
</evidence>
<evidence type="ECO:0000259" key="8">
    <source>
        <dbReference type="PROSITE" id="PS51094"/>
    </source>
</evidence>
<dbReference type="Proteomes" id="UP000287605">
    <property type="component" value="Unassembled WGS sequence"/>
</dbReference>
<keyword evidence="4" id="KW-0762">Sugar transport</keyword>
<name>A0A430AQI0_9ENTE</name>
<comment type="caution">
    <text evidence="9">The sequence shown here is derived from an EMBL/GenBank/DDBJ whole genome shotgun (WGS) entry which is preliminary data.</text>
</comment>
<dbReference type="GO" id="GO:0008982">
    <property type="term" value="F:protein-N(PI)-phosphohistidine-sugar phosphotransferase activity"/>
    <property type="evidence" value="ECO:0007669"/>
    <property type="project" value="InterPro"/>
</dbReference>
<dbReference type="Gene3D" id="3.40.930.10">
    <property type="entry name" value="Mannitol-specific EII, Chain A"/>
    <property type="match status" value="1"/>
</dbReference>
<accession>A0A430AQI0</accession>
<dbReference type="GO" id="GO:0009401">
    <property type="term" value="P:phosphoenolpyruvate-dependent sugar phosphotransferase system"/>
    <property type="evidence" value="ECO:0007669"/>
    <property type="project" value="UniProtKB-KW"/>
</dbReference>
<dbReference type="PANTHER" id="PTHR47738:SF2">
    <property type="entry name" value="PTS SYSTEM FRUCTOSE-LIKE EIIA COMPONENT"/>
    <property type="match status" value="1"/>
</dbReference>
<dbReference type="CDD" id="cd00211">
    <property type="entry name" value="PTS_IIA_fru"/>
    <property type="match status" value="1"/>
</dbReference>
<dbReference type="SUPFAM" id="SSF55804">
    <property type="entry name" value="Phoshotransferase/anion transport protein"/>
    <property type="match status" value="1"/>
</dbReference>
<dbReference type="FunFam" id="3.40.930.10:FF:000009">
    <property type="entry name" value="PTS system, fructose specific IIABC component"/>
    <property type="match status" value="1"/>
</dbReference>
<evidence type="ECO:0000313" key="9">
    <source>
        <dbReference type="EMBL" id="RSU10157.1"/>
    </source>
</evidence>
<dbReference type="PROSITE" id="PS51094">
    <property type="entry name" value="PTS_EIIA_TYPE_2"/>
    <property type="match status" value="1"/>
</dbReference>
<reference evidence="9 10" key="1">
    <citation type="submission" date="2017-05" db="EMBL/GenBank/DDBJ databases">
        <title>Vagococcus spp. assemblies.</title>
        <authorList>
            <person name="Gulvik C.A."/>
        </authorList>
    </citation>
    <scope>NUCLEOTIDE SEQUENCE [LARGE SCALE GENOMIC DNA]</scope>
    <source>
        <strain evidence="9 10">CCUG 51432</strain>
    </source>
</reference>
<feature type="coiled-coil region" evidence="7">
    <location>
        <begin position="124"/>
        <end position="154"/>
    </location>
</feature>
<gene>
    <name evidence="9" type="ORF">CBF29_10235</name>
</gene>
<evidence type="ECO:0000256" key="2">
    <source>
        <dbReference type="ARBA" id="ARBA00022448"/>
    </source>
</evidence>
<proteinExistence type="predicted"/>
<keyword evidence="5" id="KW-0808">Transferase</keyword>
<evidence type="ECO:0000256" key="7">
    <source>
        <dbReference type="SAM" id="Coils"/>
    </source>
</evidence>
<comment type="subcellular location">
    <subcellularLocation>
        <location evidence="1">Cytoplasm</location>
    </subcellularLocation>
</comment>
<evidence type="ECO:0000256" key="5">
    <source>
        <dbReference type="ARBA" id="ARBA00022679"/>
    </source>
</evidence>
<dbReference type="InterPro" id="IPR002178">
    <property type="entry name" value="PTS_EIIA_type-2_dom"/>
</dbReference>
<dbReference type="InterPro" id="IPR051541">
    <property type="entry name" value="PTS_SugarTrans_NitroReg"/>
</dbReference>